<feature type="domain" description="Phospholipid/glycerol acyltransferase" evidence="1">
    <location>
        <begin position="80"/>
        <end position="224"/>
    </location>
</feature>
<proteinExistence type="predicted"/>
<dbReference type="EMBL" id="JBHTJH010000003">
    <property type="protein sequence ID" value="MFD0861100.1"/>
    <property type="molecule type" value="Genomic_DNA"/>
</dbReference>
<evidence type="ECO:0000313" key="3">
    <source>
        <dbReference type="Proteomes" id="UP001596978"/>
    </source>
</evidence>
<evidence type="ECO:0000313" key="2">
    <source>
        <dbReference type="EMBL" id="MFD0861100.1"/>
    </source>
</evidence>
<name>A0ABW3CUC5_9FLAO</name>
<dbReference type="SUPFAM" id="SSF69593">
    <property type="entry name" value="Glycerol-3-phosphate (1)-acyltransferase"/>
    <property type="match status" value="1"/>
</dbReference>
<dbReference type="PANTHER" id="PTHR30068">
    <property type="entry name" value="URONATE ISOMERASE"/>
    <property type="match status" value="1"/>
</dbReference>
<dbReference type="RefSeq" id="WP_386403480.1">
    <property type="nucleotide sequence ID" value="NZ_JBHTJH010000003.1"/>
</dbReference>
<protein>
    <submittedName>
        <fullName evidence="2">1-acyl-sn-glycerol-3-phosphate acyltransferase</fullName>
    </submittedName>
</protein>
<dbReference type="Pfam" id="PF01553">
    <property type="entry name" value="Acyltransferase"/>
    <property type="match status" value="1"/>
</dbReference>
<dbReference type="GO" id="GO:0016746">
    <property type="term" value="F:acyltransferase activity"/>
    <property type="evidence" value="ECO:0007669"/>
    <property type="project" value="UniProtKB-KW"/>
</dbReference>
<keyword evidence="3" id="KW-1185">Reference proteome</keyword>
<accession>A0ABW3CUC5</accession>
<dbReference type="Proteomes" id="UP001596978">
    <property type="component" value="Unassembled WGS sequence"/>
</dbReference>
<dbReference type="InterPro" id="IPR002123">
    <property type="entry name" value="Plipid/glycerol_acylTrfase"/>
</dbReference>
<sequence>MTRFDDIRPYHDHEVHEALQEFKRHPLVKVLLGFAFPNLPDNEIDGILDQCHSIKEFQQNVIYVALKRLLENTTEGFTTSGFDKLQPETSYLFISNHRDIVLDTSLLNVALLEHGLVMTASAIGDNLVGRPFLMALSRLNRNFLIQRDLPPRELLKSSQLVSDYIYEMLFKEHRSVWIAQREGRAKDGDDKTQQGVLKMLAMASDEANIMDYFKKMKVVPVAISYEYDPTDILKVPELVAKHHDEEYVKTGNEDFNAIMKGALGKKKRIHIEIGDILEKELDEISRNEQKPNKQLQALASLIDDRIIESYKLWPSKYIAYDLMHGGDKYAQFYTEKEKKQFERRIERRVDRANEVAMNNYLAMYANPVINKEQLT</sequence>
<evidence type="ECO:0000259" key="1">
    <source>
        <dbReference type="Pfam" id="PF01553"/>
    </source>
</evidence>
<comment type="caution">
    <text evidence="2">The sequence shown here is derived from an EMBL/GenBank/DDBJ whole genome shotgun (WGS) entry which is preliminary data.</text>
</comment>
<gene>
    <name evidence="2" type="ORF">ACFQ1M_02680</name>
</gene>
<keyword evidence="2" id="KW-0808">Transferase</keyword>
<organism evidence="2 3">
    <name type="scientific">Sungkyunkwania multivorans</name>
    <dbReference type="NCBI Taxonomy" id="1173618"/>
    <lineage>
        <taxon>Bacteria</taxon>
        <taxon>Pseudomonadati</taxon>
        <taxon>Bacteroidota</taxon>
        <taxon>Flavobacteriia</taxon>
        <taxon>Flavobacteriales</taxon>
        <taxon>Flavobacteriaceae</taxon>
        <taxon>Sungkyunkwania</taxon>
    </lineage>
</organism>
<keyword evidence="2" id="KW-0012">Acyltransferase</keyword>
<dbReference type="PANTHER" id="PTHR30068:SF3">
    <property type="entry name" value="PHOSPHOLIPID_GLYCEROL ACYLTRANSFERASE DOMAIN-CONTAINING PROTEIN"/>
    <property type="match status" value="1"/>
</dbReference>
<reference evidence="3" key="1">
    <citation type="journal article" date="2019" name="Int. J. Syst. Evol. Microbiol.">
        <title>The Global Catalogue of Microorganisms (GCM) 10K type strain sequencing project: providing services to taxonomists for standard genome sequencing and annotation.</title>
        <authorList>
            <consortium name="The Broad Institute Genomics Platform"/>
            <consortium name="The Broad Institute Genome Sequencing Center for Infectious Disease"/>
            <person name="Wu L."/>
            <person name="Ma J."/>
        </authorList>
    </citation>
    <scope>NUCLEOTIDE SEQUENCE [LARGE SCALE GENOMIC DNA]</scope>
    <source>
        <strain evidence="3">CCUG 62952</strain>
    </source>
</reference>